<comment type="caution">
    <text evidence="1">The sequence shown here is derived from an EMBL/GenBank/DDBJ whole genome shotgun (WGS) entry which is preliminary data.</text>
</comment>
<organism evidence="1 2">
    <name type="scientific">Fructobacillus evanidus</name>
    <dbReference type="NCBI Taxonomy" id="3064281"/>
    <lineage>
        <taxon>Bacteria</taxon>
        <taxon>Bacillati</taxon>
        <taxon>Bacillota</taxon>
        <taxon>Bacilli</taxon>
        <taxon>Lactobacillales</taxon>
        <taxon>Lactobacillaceae</taxon>
        <taxon>Fructobacillus</taxon>
    </lineage>
</organism>
<dbReference type="Proteomes" id="UP001314166">
    <property type="component" value="Unassembled WGS sequence"/>
</dbReference>
<proteinExistence type="predicted"/>
<evidence type="ECO:0000313" key="1">
    <source>
        <dbReference type="EMBL" id="CAK1254607.1"/>
    </source>
</evidence>
<dbReference type="RefSeq" id="WP_338344280.1">
    <property type="nucleotide sequence ID" value="NZ_CAUZLH010000002.1"/>
</dbReference>
<sequence>MKKIYFRKEGEEANDAELLTDCVKKIRIDSYGKVLSFTVVPNNKYILNKFKNTLFEKNVFEIWIIYDDKASDSYAKGQLIMIEELSDDLYSFDVLLYGDLVSRGE</sequence>
<accession>A0ABM9N247</accession>
<keyword evidence="2" id="KW-1185">Reference proteome</keyword>
<reference evidence="1 2" key="1">
    <citation type="submission" date="2023-10" db="EMBL/GenBank/DDBJ databases">
        <authorList>
            <person name="Botero Cardona J."/>
        </authorList>
    </citation>
    <scope>NUCLEOTIDE SEQUENCE [LARGE SCALE GENOMIC DNA]</scope>
    <source>
        <strain evidence="1 2">R-55214</strain>
    </source>
</reference>
<evidence type="ECO:0000313" key="2">
    <source>
        <dbReference type="Proteomes" id="UP001314166"/>
    </source>
</evidence>
<gene>
    <name evidence="1" type="ORF">R55214_HHFBAMCI_01570</name>
</gene>
<protein>
    <submittedName>
        <fullName evidence="1">Uncharacterized protein</fullName>
    </submittedName>
</protein>
<dbReference type="EMBL" id="CAUZMB010000014">
    <property type="protein sequence ID" value="CAK1254607.1"/>
    <property type="molecule type" value="Genomic_DNA"/>
</dbReference>
<name>A0ABM9N247_9LACO</name>